<dbReference type="AlphaFoldDB" id="A0A076Q0L5"/>
<dbReference type="RefSeq" id="WP_235214228.1">
    <property type="nucleotide sequence ID" value="NZ_CP006704.1"/>
</dbReference>
<dbReference type="EMBL" id="CP006704">
    <property type="protein sequence ID" value="AIJ49675.1"/>
    <property type="molecule type" value="Genomic_DNA"/>
</dbReference>
<dbReference type="KEGG" id="ctes:O987_28140"/>
<protein>
    <submittedName>
        <fullName evidence="1">Uncharacterized protein</fullName>
    </submittedName>
</protein>
<name>A0A076Q0L5_COMTE</name>
<dbReference type="Pfam" id="PF20012">
    <property type="entry name" value="GAP1-N1"/>
    <property type="match status" value="1"/>
</dbReference>
<dbReference type="Proteomes" id="UP000028782">
    <property type="component" value="Chromosome"/>
</dbReference>
<gene>
    <name evidence="1" type="ORF">O987_28140</name>
</gene>
<dbReference type="HOGENOM" id="CLU_344823_0_0_4"/>
<sequence length="830" mass="91888">MQALIQQAVFGPLKGHAFLQGSNSSFESEFRDIAWRTDLPQTVPSGVTWAPFLRLISHQKWLILIFTRPAPGAARGGMVLSRAAFIPLNLVEALEDLSPLASALQEPWTQGDSLEPIVIESNEIGGLRNAPPKLTEQIAASLSRSSQRPVVVVGQEGFDAAMLELWARVPPEFRKSLTFGMSFGPDDVHELAVVCTPKELGARWDPGCYVDQSGRDDLVCSHTATLLNLPKKASFRDFAKRMQLSLDSPMGISIAIQALELWQTGSKPSEYIQLLRILAERAGSSAERTAVVAEFLKRLGDAESSWTEQDVLLLRNLELTASPGATFIAHCLTHWVSKQRPSAFSQGLASILSSWATEKAKPAWLTSVGQGFEANLAAKEAEDSSFEVLWAGLTTCPNHITRVLSLVDKTAAMEKRLLSTMADKFPEPLANTLASEMASRGWWTLAGALLARSRTASQSLKSALELAPSNTTAKHKLLESSLGMCTDTEAVLLSVGSRDATAIDVVSDACIRQPAVFKHFDWTDSAWFRVLKNALTKSASIVDALPNPTIGVGLTITHRIADDMVWWAISMCSLANLIDVERRSDAWTLIPQRYAGAVKSATADGWLSQYENGTFSLSLLEPELAEVVVQKVHAHGFLVDVLRRAPSALPRYLTDFIFESDAKAAQFLALVRDSGLRLDETAAYTFGRIALNNRWRTTAHVAKDSFNSRSDFHPFLKECLALFDYFDQLFVAYRLNIQLRLSTDEAWQAFEAEAVVRYPEGPWERELWSRSGGRPEDLIREQSGKASWHRCLRELRVGMRPGVSALLNEMLEDFSNSDALRQLQREKFWI</sequence>
<evidence type="ECO:0000313" key="2">
    <source>
        <dbReference type="Proteomes" id="UP000028782"/>
    </source>
</evidence>
<proteinExistence type="predicted"/>
<organism evidence="1 2">
    <name type="scientific">Comamonas testosteroni TK102</name>
    <dbReference type="NCBI Taxonomy" id="1392005"/>
    <lineage>
        <taxon>Bacteria</taxon>
        <taxon>Pseudomonadati</taxon>
        <taxon>Pseudomonadota</taxon>
        <taxon>Betaproteobacteria</taxon>
        <taxon>Burkholderiales</taxon>
        <taxon>Comamonadaceae</taxon>
        <taxon>Comamonas</taxon>
    </lineage>
</organism>
<reference evidence="1 2" key="1">
    <citation type="journal article" date="2014" name="Genome Announc.">
        <title>Complete Genome Sequence of Polychlorinated Biphenyl Degrader Comamonas testosteroni TK102 (NBRC 109938).</title>
        <authorList>
            <person name="Fukuda K."/>
            <person name="Hosoyama A."/>
            <person name="Tsuchikane K."/>
            <person name="Ohji S."/>
            <person name="Yamazoe A."/>
            <person name="Fujita N."/>
            <person name="Shintani M."/>
            <person name="Kimbara K."/>
        </authorList>
    </citation>
    <scope>NUCLEOTIDE SEQUENCE [LARGE SCALE GENOMIC DNA]</scope>
    <source>
        <strain evidence="1">TK102</strain>
    </source>
</reference>
<evidence type="ECO:0000313" key="1">
    <source>
        <dbReference type="EMBL" id="AIJ49675.1"/>
    </source>
</evidence>
<accession>A0A076Q0L5</accession>